<dbReference type="GO" id="GO:0016020">
    <property type="term" value="C:membrane"/>
    <property type="evidence" value="ECO:0007669"/>
    <property type="project" value="GOC"/>
</dbReference>
<organism evidence="10 11">
    <name type="scientific">SAR86 cluster bacterium</name>
    <dbReference type="NCBI Taxonomy" id="2030880"/>
    <lineage>
        <taxon>Bacteria</taxon>
        <taxon>Pseudomonadati</taxon>
        <taxon>Pseudomonadota</taxon>
        <taxon>Gammaproteobacteria</taxon>
        <taxon>SAR86 cluster</taxon>
    </lineage>
</organism>
<proteinExistence type="inferred from homology"/>
<comment type="function">
    <text evidence="8">Involved in the biosynthesis of lipid A, a phosphorylated glycolipid that anchors the lipopolysaccharide to the outer membrane of the cell.</text>
</comment>
<reference evidence="11" key="1">
    <citation type="submission" date="2017-08" db="EMBL/GenBank/DDBJ databases">
        <title>A dynamic microbial community with high functional redundancy inhabits the cold, oxic subseafloor aquifer.</title>
        <authorList>
            <person name="Tully B.J."/>
            <person name="Wheat C.G."/>
            <person name="Glazer B.T."/>
            <person name="Huber J.A."/>
        </authorList>
    </citation>
    <scope>NUCLEOTIDE SEQUENCE [LARGE SCALE GENOMIC DNA]</scope>
</reference>
<evidence type="ECO:0000256" key="1">
    <source>
        <dbReference type="ARBA" id="ARBA00022490"/>
    </source>
</evidence>
<evidence type="ECO:0000256" key="8">
    <source>
        <dbReference type="HAMAP-Rule" id="MF_00387"/>
    </source>
</evidence>
<dbReference type="PANTHER" id="PTHR43480">
    <property type="entry name" value="ACYL-[ACYL-CARRIER-PROTEIN]--UDP-N-ACETYLGLUCOSAMINE O-ACYLTRANSFERASE"/>
    <property type="match status" value="1"/>
</dbReference>
<evidence type="ECO:0000256" key="5">
    <source>
        <dbReference type="ARBA" id="ARBA00022737"/>
    </source>
</evidence>
<dbReference type="Gene3D" id="2.160.10.10">
    <property type="entry name" value="Hexapeptide repeat proteins"/>
    <property type="match status" value="1"/>
</dbReference>
<dbReference type="Pfam" id="PF13720">
    <property type="entry name" value="Acetyltransf_11"/>
    <property type="match status" value="1"/>
</dbReference>
<dbReference type="SUPFAM" id="SSF51161">
    <property type="entry name" value="Trimeric LpxA-like enzymes"/>
    <property type="match status" value="1"/>
</dbReference>
<dbReference type="NCBIfam" id="TIGR01852">
    <property type="entry name" value="lipid_A_lpxA"/>
    <property type="match status" value="1"/>
</dbReference>
<sequence>MSANKGASDPIIDPTAKIGSNVEIGPWTIIGPEVVIGDDSKIGSHVVIRSHTTLGKNNQIFQFSSVGEDPSDLKYKGEASLLEIGDNNVIREGATIHRGTDVGGGITRIGSDNLFMPYTHVAHDCIVGNHTIFSNNAAISGHVEVDDWAILAGYAGVYQFLKVGAHSFIGGLTHVNMDVPAYVIVNGSPPSARGINSTGLERRGFSKEAIRAIRQAYKILYRDGKTTEEAIVEIQKMTDTHPEIQVLIDSIQASTKGITR</sequence>
<keyword evidence="1 8" id="KW-0963">Cytoplasm</keyword>
<protein>
    <recommendedName>
        <fullName evidence="8">Acyl-[acyl-carrier-protein]--UDP-N-acetylglucosamine O-acyltransferase</fullName>
        <shortName evidence="8">UDP-N-acetylglucosamine acyltransferase</shortName>
        <ecNumber evidence="8">2.3.1.129</ecNumber>
    </recommendedName>
</protein>
<dbReference type="PROSITE" id="PS00101">
    <property type="entry name" value="HEXAPEP_TRANSFERASES"/>
    <property type="match status" value="1"/>
</dbReference>
<dbReference type="CDD" id="cd03351">
    <property type="entry name" value="LbH_UDP-GlcNAc_AT"/>
    <property type="match status" value="1"/>
</dbReference>
<dbReference type="PANTHER" id="PTHR43480:SF1">
    <property type="entry name" value="ACYL-[ACYL-CARRIER-PROTEIN]--UDP-N-ACETYLGLUCOSAMINE O-ACYLTRANSFERASE, MITOCHONDRIAL-RELATED"/>
    <property type="match status" value="1"/>
</dbReference>
<dbReference type="InterPro" id="IPR010137">
    <property type="entry name" value="Lipid_A_LpxA"/>
</dbReference>
<dbReference type="InterPro" id="IPR029098">
    <property type="entry name" value="Acetyltransf_C"/>
</dbReference>
<dbReference type="InterPro" id="IPR037157">
    <property type="entry name" value="Acetyltransf_C_sf"/>
</dbReference>
<evidence type="ECO:0000256" key="2">
    <source>
        <dbReference type="ARBA" id="ARBA00022516"/>
    </source>
</evidence>
<dbReference type="InterPro" id="IPR001451">
    <property type="entry name" value="Hexapep"/>
</dbReference>
<name>A0A2A5CAL1_9GAMM</name>
<dbReference type="PIRSF" id="PIRSF000456">
    <property type="entry name" value="UDP-GlcNAc_acltr"/>
    <property type="match status" value="1"/>
</dbReference>
<evidence type="ECO:0000256" key="7">
    <source>
        <dbReference type="ARBA" id="ARBA00023315"/>
    </source>
</evidence>
<keyword evidence="4 8" id="KW-0808">Transferase</keyword>
<evidence type="ECO:0000313" key="10">
    <source>
        <dbReference type="EMBL" id="PCJ40396.1"/>
    </source>
</evidence>
<dbReference type="HAMAP" id="MF_00387">
    <property type="entry name" value="LpxA"/>
    <property type="match status" value="1"/>
</dbReference>
<comment type="similarity">
    <text evidence="8">Belongs to the transferase hexapeptide repeat family. LpxA subfamily.</text>
</comment>
<comment type="subunit">
    <text evidence="8">Homotrimer.</text>
</comment>
<dbReference type="GO" id="GO:0009245">
    <property type="term" value="P:lipid A biosynthetic process"/>
    <property type="evidence" value="ECO:0007669"/>
    <property type="project" value="UniProtKB-UniRule"/>
</dbReference>
<evidence type="ECO:0000259" key="9">
    <source>
        <dbReference type="Pfam" id="PF13720"/>
    </source>
</evidence>
<dbReference type="Pfam" id="PF00132">
    <property type="entry name" value="Hexapep"/>
    <property type="match status" value="2"/>
</dbReference>
<comment type="subcellular location">
    <subcellularLocation>
        <location evidence="8">Cytoplasm</location>
    </subcellularLocation>
</comment>
<dbReference type="NCBIfam" id="NF003657">
    <property type="entry name" value="PRK05289.1"/>
    <property type="match status" value="1"/>
</dbReference>
<evidence type="ECO:0000256" key="4">
    <source>
        <dbReference type="ARBA" id="ARBA00022679"/>
    </source>
</evidence>
<comment type="catalytic activity">
    <reaction evidence="8">
        <text>a (3R)-hydroxyacyl-[ACP] + UDP-N-acetyl-alpha-D-glucosamine = a UDP-3-O-[(3R)-3-hydroxyacyl]-N-acetyl-alpha-D-glucosamine + holo-[ACP]</text>
        <dbReference type="Rhea" id="RHEA:67812"/>
        <dbReference type="Rhea" id="RHEA-COMP:9685"/>
        <dbReference type="Rhea" id="RHEA-COMP:9945"/>
        <dbReference type="ChEBI" id="CHEBI:57705"/>
        <dbReference type="ChEBI" id="CHEBI:64479"/>
        <dbReference type="ChEBI" id="CHEBI:78827"/>
        <dbReference type="ChEBI" id="CHEBI:173225"/>
        <dbReference type="EC" id="2.3.1.129"/>
    </reaction>
</comment>
<dbReference type="EC" id="2.3.1.129" evidence="8"/>
<feature type="domain" description="UDP N-acetylglucosamine O-acyltransferase C-terminal" evidence="9">
    <location>
        <begin position="178"/>
        <end position="258"/>
    </location>
</feature>
<dbReference type="InterPro" id="IPR011004">
    <property type="entry name" value="Trimer_LpxA-like_sf"/>
</dbReference>
<dbReference type="Proteomes" id="UP000228987">
    <property type="component" value="Unassembled WGS sequence"/>
</dbReference>
<evidence type="ECO:0000256" key="3">
    <source>
        <dbReference type="ARBA" id="ARBA00022556"/>
    </source>
</evidence>
<keyword evidence="2 8" id="KW-0444">Lipid biosynthesis</keyword>
<dbReference type="UniPathway" id="UPA00359">
    <property type="reaction ID" value="UER00477"/>
</dbReference>
<accession>A0A2A5CAL1</accession>
<dbReference type="GO" id="GO:0008780">
    <property type="term" value="F:acyl-[acyl-carrier-protein]-UDP-N-acetylglucosamine O-acyltransferase activity"/>
    <property type="evidence" value="ECO:0007669"/>
    <property type="project" value="UniProtKB-UniRule"/>
</dbReference>
<dbReference type="Gene3D" id="1.20.1180.10">
    <property type="entry name" value="Udp N-acetylglucosamine O-acyltransferase, C-terminal domain"/>
    <property type="match status" value="1"/>
</dbReference>
<keyword evidence="7 8" id="KW-0012">Acyltransferase</keyword>
<keyword evidence="5 8" id="KW-0677">Repeat</keyword>
<comment type="caution">
    <text evidence="10">The sequence shown here is derived from an EMBL/GenBank/DDBJ whole genome shotgun (WGS) entry which is preliminary data.</text>
</comment>
<dbReference type="AlphaFoldDB" id="A0A2A5CAL1"/>
<gene>
    <name evidence="8" type="primary">lpxA</name>
    <name evidence="10" type="ORF">COA71_11090</name>
</gene>
<comment type="pathway">
    <text evidence="8">Glycolipid biosynthesis; lipid IV(A) biosynthesis; lipid IV(A) from (3R)-3-hydroxytetradecanoyl-[acyl-carrier-protein] and UDP-N-acetyl-alpha-D-glucosamine: step 1/6.</text>
</comment>
<dbReference type="GO" id="GO:0005737">
    <property type="term" value="C:cytoplasm"/>
    <property type="evidence" value="ECO:0007669"/>
    <property type="project" value="UniProtKB-SubCell"/>
</dbReference>
<dbReference type="InterPro" id="IPR018357">
    <property type="entry name" value="Hexapep_transf_CS"/>
</dbReference>
<dbReference type="EMBL" id="NVWI01000009">
    <property type="protein sequence ID" value="PCJ40396.1"/>
    <property type="molecule type" value="Genomic_DNA"/>
</dbReference>
<evidence type="ECO:0000313" key="11">
    <source>
        <dbReference type="Proteomes" id="UP000228987"/>
    </source>
</evidence>
<keyword evidence="6 8" id="KW-0443">Lipid metabolism</keyword>
<keyword evidence="3 8" id="KW-0441">Lipid A biosynthesis</keyword>
<evidence type="ECO:0000256" key="6">
    <source>
        <dbReference type="ARBA" id="ARBA00023098"/>
    </source>
</evidence>